<gene>
    <name evidence="2" type="ORF">BDV95DRAFT_592338</name>
</gene>
<accession>A0A7C8IDA3</accession>
<evidence type="ECO:0000313" key="3">
    <source>
        <dbReference type="Proteomes" id="UP000481861"/>
    </source>
</evidence>
<evidence type="ECO:0000313" key="2">
    <source>
        <dbReference type="EMBL" id="KAF2874231.1"/>
    </source>
</evidence>
<dbReference type="EMBL" id="JAADJZ010000006">
    <property type="protein sequence ID" value="KAF2874231.1"/>
    <property type="molecule type" value="Genomic_DNA"/>
</dbReference>
<sequence length="143" mass="15297">MAVASPHRSGRSHDGGSRDLKDVGYSRHREMTSGAPPGILSPLVACWILASRTSSQAISRSETNFTDMSPSQMENNTQDSASSNKMSHSLSVAVASSGTNETSDQKGNDRATDTDRSRGRAPSPEDEVTKLASDFIQKLGQKQ</sequence>
<comment type="caution">
    <text evidence="2">The sequence shown here is derived from an EMBL/GenBank/DDBJ whole genome shotgun (WGS) entry which is preliminary data.</text>
</comment>
<name>A0A7C8IDA3_9PLEO</name>
<evidence type="ECO:0000256" key="1">
    <source>
        <dbReference type="SAM" id="MobiDB-lite"/>
    </source>
</evidence>
<protein>
    <submittedName>
        <fullName evidence="2">Uncharacterized protein</fullName>
    </submittedName>
</protein>
<organism evidence="2 3">
    <name type="scientific">Massariosphaeria phaeospora</name>
    <dbReference type="NCBI Taxonomy" id="100035"/>
    <lineage>
        <taxon>Eukaryota</taxon>
        <taxon>Fungi</taxon>
        <taxon>Dikarya</taxon>
        <taxon>Ascomycota</taxon>
        <taxon>Pezizomycotina</taxon>
        <taxon>Dothideomycetes</taxon>
        <taxon>Pleosporomycetidae</taxon>
        <taxon>Pleosporales</taxon>
        <taxon>Pleosporales incertae sedis</taxon>
        <taxon>Massariosphaeria</taxon>
    </lineage>
</organism>
<keyword evidence="3" id="KW-1185">Reference proteome</keyword>
<feature type="compositionally biased region" description="Polar residues" evidence="1">
    <location>
        <begin position="54"/>
        <end position="102"/>
    </location>
</feature>
<proteinExistence type="predicted"/>
<dbReference type="Proteomes" id="UP000481861">
    <property type="component" value="Unassembled WGS sequence"/>
</dbReference>
<feature type="compositionally biased region" description="Basic and acidic residues" evidence="1">
    <location>
        <begin position="11"/>
        <end position="31"/>
    </location>
</feature>
<feature type="compositionally biased region" description="Basic and acidic residues" evidence="1">
    <location>
        <begin position="103"/>
        <end position="118"/>
    </location>
</feature>
<reference evidence="2 3" key="1">
    <citation type="submission" date="2020-01" db="EMBL/GenBank/DDBJ databases">
        <authorList>
            <consortium name="DOE Joint Genome Institute"/>
            <person name="Haridas S."/>
            <person name="Albert R."/>
            <person name="Binder M."/>
            <person name="Bloem J."/>
            <person name="Labutti K."/>
            <person name="Salamov A."/>
            <person name="Andreopoulos B."/>
            <person name="Baker S.E."/>
            <person name="Barry K."/>
            <person name="Bills G."/>
            <person name="Bluhm B.H."/>
            <person name="Cannon C."/>
            <person name="Castanera R."/>
            <person name="Culley D.E."/>
            <person name="Daum C."/>
            <person name="Ezra D."/>
            <person name="Gonzalez J.B."/>
            <person name="Henrissat B."/>
            <person name="Kuo A."/>
            <person name="Liang C."/>
            <person name="Lipzen A."/>
            <person name="Lutzoni F."/>
            <person name="Magnuson J."/>
            <person name="Mondo S."/>
            <person name="Nolan M."/>
            <person name="Ohm R."/>
            <person name="Pangilinan J."/>
            <person name="Park H.-J.H."/>
            <person name="Ramirez L."/>
            <person name="Alfaro M."/>
            <person name="Sun H."/>
            <person name="Tritt A."/>
            <person name="Yoshinaga Y."/>
            <person name="Zwiers L.-H.L."/>
            <person name="Turgeon B.G."/>
            <person name="Goodwin S.B."/>
            <person name="Spatafora J.W."/>
            <person name="Crous P.W."/>
            <person name="Grigoriev I.V."/>
        </authorList>
    </citation>
    <scope>NUCLEOTIDE SEQUENCE [LARGE SCALE GENOMIC DNA]</scope>
    <source>
        <strain evidence="2 3">CBS 611.86</strain>
    </source>
</reference>
<dbReference type="AlphaFoldDB" id="A0A7C8IDA3"/>
<feature type="region of interest" description="Disordered" evidence="1">
    <location>
        <begin position="54"/>
        <end position="143"/>
    </location>
</feature>
<feature type="region of interest" description="Disordered" evidence="1">
    <location>
        <begin position="1"/>
        <end position="39"/>
    </location>
</feature>